<dbReference type="EMBL" id="QDKJ01000008">
    <property type="protein sequence ID" value="PWC11940.1"/>
    <property type="molecule type" value="Genomic_DNA"/>
</dbReference>
<proteinExistence type="predicted"/>
<dbReference type="Pfam" id="PF06572">
    <property type="entry name" value="DUF1131"/>
    <property type="match status" value="1"/>
</dbReference>
<dbReference type="InterPro" id="IPR010938">
    <property type="entry name" value="DUF1131"/>
</dbReference>
<dbReference type="NCBIfam" id="NF007990">
    <property type="entry name" value="PRK10718.1"/>
    <property type="match status" value="1"/>
</dbReference>
<protein>
    <submittedName>
        <fullName evidence="1">RpoE-regulated lipoprotein</fullName>
    </submittedName>
</protein>
<dbReference type="Proteomes" id="UP000245138">
    <property type="component" value="Unassembled WGS sequence"/>
</dbReference>
<dbReference type="AlphaFoldDB" id="A0A2U1TRA6"/>
<keyword evidence="1" id="KW-0449">Lipoprotein</keyword>
<gene>
    <name evidence="1" type="ORF">B4923_11555</name>
</gene>
<comment type="caution">
    <text evidence="1">The sequence shown here is derived from an EMBL/GenBank/DDBJ whole genome shotgun (WGS) entry which is preliminary data.</text>
</comment>
<dbReference type="PROSITE" id="PS51257">
    <property type="entry name" value="PROKAR_LIPOPROTEIN"/>
    <property type="match status" value="1"/>
</dbReference>
<dbReference type="RefSeq" id="WP_109054520.1">
    <property type="nucleotide sequence ID" value="NZ_QDKJ01000008.1"/>
</dbReference>
<keyword evidence="2" id="KW-1185">Reference proteome</keyword>
<accession>A0A2U1TRA6</accession>
<reference evidence="1 2" key="1">
    <citation type="submission" date="2018-04" db="EMBL/GenBank/DDBJ databases">
        <title>Brenneria corticis sp.nov.</title>
        <authorList>
            <person name="Li Y."/>
        </authorList>
    </citation>
    <scope>NUCLEOTIDE SEQUENCE [LARGE SCALE GENOMIC DNA]</scope>
    <source>
        <strain evidence="1 2">LMG 27715</strain>
    </source>
</reference>
<dbReference type="InterPro" id="IPR038714">
    <property type="entry name" value="YfeY-like_sf"/>
</dbReference>
<sequence length="195" mass="20690">MRLRPLLLGLPLLLTGCSTLANFSWSSLSPFNWFGSTLQVSDAGVGGINAGTPLSEAALQKALNGGYQLRSGMGTSDGQLVAFYQALDGKDVKLVISGKPRSSVQKVEVMDSAINSAWGVKLGDTFASSYSKAFGSCQLGQGDDAQSVECVAPQSKHVSYLFSGEWSGPEGLMPSDDILQGWRVSKIVWHAQARD</sequence>
<evidence type="ECO:0000313" key="2">
    <source>
        <dbReference type="Proteomes" id="UP000245138"/>
    </source>
</evidence>
<dbReference type="OrthoDB" id="5622706at2"/>
<dbReference type="Gene3D" id="2.60.460.10">
    <property type="entry name" value="protein yfey like domain"/>
    <property type="match status" value="1"/>
</dbReference>
<evidence type="ECO:0000313" key="1">
    <source>
        <dbReference type="EMBL" id="PWC11940.1"/>
    </source>
</evidence>
<organism evidence="1 2">
    <name type="scientific">Brenneria roseae subsp. americana</name>
    <dbReference type="NCBI Taxonomy" id="1508507"/>
    <lineage>
        <taxon>Bacteria</taxon>
        <taxon>Pseudomonadati</taxon>
        <taxon>Pseudomonadota</taxon>
        <taxon>Gammaproteobacteria</taxon>
        <taxon>Enterobacterales</taxon>
        <taxon>Pectobacteriaceae</taxon>
        <taxon>Brenneria</taxon>
    </lineage>
</organism>
<name>A0A2U1TRA6_9GAMM</name>